<reference evidence="5 6" key="1">
    <citation type="journal article" date="2007" name="J. Virol.">
        <title>Genome sequences of three koi herpesvirus isolates representing the expanding distribution of an emerging disease threatening koi and common carp worldwide.</title>
        <authorList>
            <person name="Aoki T."/>
            <person name="Hirono I."/>
            <person name="Kurokawa K."/>
            <person name="Fukuda H."/>
            <person name="Nahary R."/>
            <person name="Eldar A."/>
            <person name="Davison A.J."/>
            <person name="Waltzek T.B."/>
            <person name="Bercovier H."/>
            <person name="Hedrick R.P."/>
        </authorList>
    </citation>
    <scope>NUCLEOTIDE SEQUENCE [LARGE SCALE GENOMIC DNA]</scope>
    <source>
        <strain evidence="1">KHV-I</strain>
        <strain evidence="2 6">KHV-U</strain>
        <strain evidence="4">TUMST1</strain>
    </source>
</reference>
<dbReference type="KEGG" id="vg:11266384"/>
<evidence type="ECO:0000313" key="3">
    <source>
        <dbReference type="EMBL" id="AIC32409.1"/>
    </source>
</evidence>
<keyword evidence="6" id="KW-1185">Reference proteome</keyword>
<dbReference type="InterPro" id="IPR013083">
    <property type="entry name" value="Znf_RING/FYVE/PHD"/>
</dbReference>
<dbReference type="RefSeq" id="YP_001096089.1">
    <property type="nucleotide sequence ID" value="NC_009127.1"/>
</dbReference>
<dbReference type="SUPFAM" id="SSF57850">
    <property type="entry name" value="RING/U-box"/>
    <property type="match status" value="1"/>
</dbReference>
<evidence type="ECO:0000313" key="4">
    <source>
        <dbReference type="EMBL" id="BAF48866.1"/>
    </source>
</evidence>
<dbReference type="EMBL" id="DQ177346">
    <property type="protein sequence ID" value="ABC55190.1"/>
    <property type="molecule type" value="Genomic_DNA"/>
</dbReference>
<dbReference type="EMBL" id="KJ627438">
    <property type="protein sequence ID" value="AIC32409.1"/>
    <property type="molecule type" value="Genomic_DNA"/>
</dbReference>
<evidence type="ECO:0000313" key="5">
    <source>
        <dbReference type="Proteomes" id="UP000106924"/>
    </source>
</evidence>
<gene>
    <name evidence="3" type="ORF">CyHV3-GZ_ORF54L</name>
    <name evidence="2" type="ORF">CyHV3_ORF54</name>
    <name evidence="4" type="ORF">KHVJ062</name>
</gene>
<sequence>MFSWPAFDRETQVTVEKEIRQELAHPRPKRQRLPVNMLMGDLIQRLEDCAQGAAPSTLRLYHHACQRMAELQQTLVVKCPVLHSDWHAKDRNGVSHTFAVPVEQLPSLKHVLTTVLFKQDGEVTLYPDDENPDVIKRIKEDDARAFTRVKDEMAVVFGETMRMGEERVKKALRLCEEIYATIRELRRRDAKLGAILREPCNAIVAIERLADKMCRNLPAVRDELDPNPVTQTKGSTYEQNLGNLMRQHNLPVFGHLQSIKPYPEGHYMLHGERLLLKTSRPVTAPHEVAGSVAVTGIMTVKALDVRPQQVPDTILWTLPEDETAPALGNPQLLELVHILNSAQEDSRRRRANMDRTNAQLAAWLKKPAVHRHAVRILGVGALDGQDVDRLVFLNVGMGHRRGSPPSGINVPLHAVKLGVFEKSRASCYFCYPSMLFFVGVAGYDGNAPKYGVTGFRNKGSDLLLSLGESDYTWIPEAKHLAHVCPLYGYAFKAEMGAHGTFASVAMGSWIGLLTCLQTIIYPVPKGAPRLVTDHEGEDGVFPHSRLTGTDDISEDLITIRETPIHDALMNATLYQWRTSMHGDISGVVCCPICIELKPLLFACRNGHHICKECSNKLPAQRDNLSNTYHSTCPQCRDPSIVGFQTMDLAYAVEDRYKSLFKLTPQQSQSFKKHILR</sequence>
<dbReference type="OrthoDB" id="5888at10239"/>
<proteinExistence type="predicted"/>
<dbReference type="Proteomes" id="UP000169752">
    <property type="component" value="Segment"/>
</dbReference>
<evidence type="ECO:0000313" key="6">
    <source>
        <dbReference type="Proteomes" id="UP000156776"/>
    </source>
</evidence>
<dbReference type="Proteomes" id="UP000160099">
    <property type="component" value="Segment"/>
</dbReference>
<dbReference type="EMBL" id="AP008984">
    <property type="protein sequence ID" value="BAF48866.1"/>
    <property type="molecule type" value="Genomic_DNA"/>
</dbReference>
<evidence type="ECO:0000313" key="7">
    <source>
        <dbReference type="Proteomes" id="UP000160099"/>
    </source>
</evidence>
<dbReference type="EMBL" id="DQ657948">
    <property type="protein sequence ID" value="ABG42881.1"/>
    <property type="molecule type" value="Genomic_DNA"/>
</dbReference>
<accession>A3QMM2</accession>
<dbReference type="Proteomes" id="UP000156776">
    <property type="component" value="Segment"/>
</dbReference>
<protein>
    <submittedName>
        <fullName evidence="3">ORF54L</fullName>
    </submittedName>
    <submittedName>
        <fullName evidence="2">Protein ORF54</fullName>
    </submittedName>
</protein>
<evidence type="ECO:0000313" key="1">
    <source>
        <dbReference type="EMBL" id="ABC55190.1"/>
    </source>
</evidence>
<evidence type="ECO:0000313" key="2">
    <source>
        <dbReference type="EMBL" id="ABG42881.1"/>
    </source>
</evidence>
<organism evidence="1 5">
    <name type="scientific">Cyprinid herpesvirus 3</name>
    <name type="common">CyHV-3</name>
    <dbReference type="NCBI Taxonomy" id="180230"/>
    <lineage>
        <taxon>Viruses</taxon>
        <taxon>Duplodnaviria</taxon>
        <taxon>Heunggongvirae</taxon>
        <taxon>Peploviricota</taxon>
        <taxon>Herviviricetes</taxon>
        <taxon>Herpesvirales</taxon>
        <taxon>Alloherpesviridae</taxon>
        <taxon>Cyvirus</taxon>
        <taxon>Cyvirus cyprinidallo3</taxon>
    </lineage>
</organism>
<name>A3QMM2_CYHV3</name>
<dbReference type="GeneID" id="11266384"/>
<reference evidence="3 7" key="3">
    <citation type="journal article" date="2015" name="Vet. Microbiol.">
        <title>Whole-genome sequence of a novel Chinese cyprinid herpesvirus 3 isolate reveals the existence of a distinct European genotype in East Asia.</title>
        <authorList>
            <person name="Li W."/>
            <person name="Lee X."/>
            <person name="Weng S."/>
            <person name="He J."/>
            <person name="Dong C."/>
        </authorList>
    </citation>
    <scope>NUCLEOTIDE SEQUENCE [LARGE SCALE GENOMIC DNA]</scope>
    <source>
        <strain evidence="3">KHV-GZ11</strain>
    </source>
</reference>
<dbReference type="Gene3D" id="3.30.40.10">
    <property type="entry name" value="Zinc/RING finger domain, C3HC4 (zinc finger)"/>
    <property type="match status" value="1"/>
</dbReference>
<reference evidence="2" key="2">
    <citation type="submission" date="2007-03" db="EMBL/GenBank/DDBJ databases">
        <title>Comparative genomics of carp herpesviruses.</title>
        <authorList>
            <person name="Davison A.J."/>
            <person name="Kurobe T."/>
            <person name="Gatherer D."/>
            <person name="Cunningham C."/>
            <person name="Waltzek T.B."/>
            <person name="Korf I."/>
            <person name="Fukuda H."/>
            <person name="Hedrick R.P."/>
        </authorList>
    </citation>
    <scope>NUCLEOTIDE SEQUENCE</scope>
    <source>
        <strain evidence="2">KHV-U</strain>
    </source>
</reference>
<dbReference type="Proteomes" id="UP000106924">
    <property type="component" value="Segment"/>
</dbReference>